<feature type="region of interest" description="Disordered" evidence="3">
    <location>
        <begin position="1"/>
        <end position="21"/>
    </location>
</feature>
<evidence type="ECO:0000256" key="1">
    <source>
        <dbReference type="PROSITE-ProRule" id="PRU00339"/>
    </source>
</evidence>
<feature type="compositionally biased region" description="Polar residues" evidence="3">
    <location>
        <begin position="541"/>
        <end position="553"/>
    </location>
</feature>
<keyword evidence="1" id="KW-0802">TPR repeat</keyword>
<dbReference type="OrthoDB" id="245563at2759"/>
<sequence length="568" mass="65005">MANPNCSSGVPQVAKGPGGNQGFVRKRRKCIQPKSTFTTFMDEGVMHYRSGYYRKALYCFDRALELQPTHKAALVARSQCHLKLGDAASALRDAENSFEGNEVYIMGLYQYAEALYNLGLFEKALIAYHRGYRIRKVETFRIGIQKSQEAIRRAIGDRSATQIEDLEQVLPLIEDLEALANLKQEHCCIRPATNESELLGRKAGSKLKPPSKARSRWVAREILGQMYFDKDYLTKFLHRPDIQSDQGSSQELRSNATEALNYLEIREQFWRQQNPMYARKQGLNFNNNMVIQYEEQERERREASRRIKVDAAEGAVLKNISLIEHALSIGRAKDCQLECDRTLRQMKEISLQLLPRKPEFMCQVLHYKGLAFMKQKLYDNAAETFHQELNIATENKMTEVKARALDHTARAYALKGSYTDAAEIWESRMAMAKTSLERTYLFHEIGRCYLEMNKNEIAKYYGNQSLDEATKISDSIWMMNARILLGQVEIKNMQLDQAESQFSAAEKQAMVAGNFANLTLLREAQQCLKVWQEKREAAEKTPSTVKVTESSDSSDLKNEQSARLSQGT</sequence>
<proteinExistence type="predicted"/>
<organism evidence="4 5">
    <name type="scientific">Allacma fusca</name>
    <dbReference type="NCBI Taxonomy" id="39272"/>
    <lineage>
        <taxon>Eukaryota</taxon>
        <taxon>Metazoa</taxon>
        <taxon>Ecdysozoa</taxon>
        <taxon>Arthropoda</taxon>
        <taxon>Hexapoda</taxon>
        <taxon>Collembola</taxon>
        <taxon>Symphypleona</taxon>
        <taxon>Sminthuridae</taxon>
        <taxon>Allacma</taxon>
    </lineage>
</organism>
<dbReference type="PANTHER" id="PTHR23040">
    <property type="match status" value="1"/>
</dbReference>
<accession>A0A8J2J1W0</accession>
<feature type="compositionally biased region" description="Polar residues" evidence="3">
    <location>
        <begin position="1"/>
        <end position="10"/>
    </location>
</feature>
<comment type="caution">
    <text evidence="4">The sequence shown here is derived from an EMBL/GenBank/DDBJ whole genome shotgun (WGS) entry which is preliminary data.</text>
</comment>
<keyword evidence="5" id="KW-1185">Reference proteome</keyword>
<evidence type="ECO:0000313" key="5">
    <source>
        <dbReference type="Proteomes" id="UP000708208"/>
    </source>
</evidence>
<name>A0A8J2J1W0_9HEXA</name>
<evidence type="ECO:0000313" key="4">
    <source>
        <dbReference type="EMBL" id="CAG7641536.1"/>
    </source>
</evidence>
<feature type="coiled-coil region" evidence="2">
    <location>
        <begin position="286"/>
        <end position="313"/>
    </location>
</feature>
<dbReference type="PROSITE" id="PS50005">
    <property type="entry name" value="TPR"/>
    <property type="match status" value="1"/>
</dbReference>
<evidence type="ECO:0008006" key="6">
    <source>
        <dbReference type="Google" id="ProtNLM"/>
    </source>
</evidence>
<evidence type="ECO:0000256" key="3">
    <source>
        <dbReference type="SAM" id="MobiDB-lite"/>
    </source>
</evidence>
<evidence type="ECO:0000256" key="2">
    <source>
        <dbReference type="SAM" id="Coils"/>
    </source>
</evidence>
<dbReference type="InterPro" id="IPR040111">
    <property type="entry name" value="ODAD4"/>
</dbReference>
<feature type="repeat" description="TPR" evidence="1">
    <location>
        <begin position="37"/>
        <end position="70"/>
    </location>
</feature>
<gene>
    <name evidence="4" type="ORF">AFUS01_LOCUS414</name>
</gene>
<dbReference type="InterPro" id="IPR019734">
    <property type="entry name" value="TPR_rpt"/>
</dbReference>
<dbReference type="SMART" id="SM00028">
    <property type="entry name" value="TPR"/>
    <property type="match status" value="5"/>
</dbReference>
<dbReference type="EMBL" id="CAJVCH010001855">
    <property type="protein sequence ID" value="CAG7641536.1"/>
    <property type="molecule type" value="Genomic_DNA"/>
</dbReference>
<feature type="region of interest" description="Disordered" evidence="3">
    <location>
        <begin position="535"/>
        <end position="568"/>
    </location>
</feature>
<dbReference type="Pfam" id="PF12895">
    <property type="entry name" value="ANAPC3"/>
    <property type="match status" value="1"/>
</dbReference>
<keyword evidence="2" id="KW-0175">Coiled coil</keyword>
<dbReference type="AlphaFoldDB" id="A0A8J2J1W0"/>
<reference evidence="4" key="1">
    <citation type="submission" date="2021-06" db="EMBL/GenBank/DDBJ databases">
        <authorList>
            <person name="Hodson N. C."/>
            <person name="Mongue J. A."/>
            <person name="Jaron S. K."/>
        </authorList>
    </citation>
    <scope>NUCLEOTIDE SEQUENCE</scope>
</reference>
<dbReference type="Proteomes" id="UP000708208">
    <property type="component" value="Unassembled WGS sequence"/>
</dbReference>
<dbReference type="PANTHER" id="PTHR23040:SF2">
    <property type="entry name" value="OUTER DYNEIN ARM-DOCKING COMPLEX SUBUNIT 4"/>
    <property type="match status" value="1"/>
</dbReference>
<protein>
    <recommendedName>
        <fullName evidence="6">Tetratricopeptide repeat protein 25</fullName>
    </recommendedName>
</protein>